<accession>A0A162MBG4</accession>
<feature type="domain" description="PH" evidence="2">
    <location>
        <begin position="246"/>
        <end position="348"/>
    </location>
</feature>
<dbReference type="Pfam" id="PF23076">
    <property type="entry name" value="PH_FT_C"/>
    <property type="match status" value="1"/>
</dbReference>
<proteinExistence type="predicted"/>
<dbReference type="AlphaFoldDB" id="A0A162MBG4"/>
<dbReference type="InterPro" id="IPR057082">
    <property type="entry name" value="PH_C"/>
</dbReference>
<name>A0A162MBG4_9HYPO</name>
<feature type="domain" description="PH" evidence="3">
    <location>
        <begin position="359"/>
        <end position="470"/>
    </location>
</feature>
<organism evidence="4 5">
    <name type="scientific">Niveomyces insectorum RCEF 264</name>
    <dbReference type="NCBI Taxonomy" id="1081102"/>
    <lineage>
        <taxon>Eukaryota</taxon>
        <taxon>Fungi</taxon>
        <taxon>Dikarya</taxon>
        <taxon>Ascomycota</taxon>
        <taxon>Pezizomycotina</taxon>
        <taxon>Sordariomycetes</taxon>
        <taxon>Hypocreomycetidae</taxon>
        <taxon>Hypocreales</taxon>
        <taxon>Cordycipitaceae</taxon>
        <taxon>Niveomyces</taxon>
    </lineage>
</organism>
<dbReference type="Pfam" id="PF23074">
    <property type="entry name" value="PH_FT_N"/>
    <property type="match status" value="1"/>
</dbReference>
<protein>
    <submittedName>
        <fullName evidence="4">Uncharacterized protein</fullName>
    </submittedName>
</protein>
<sequence>MREAAGKPGGPPGDVVRMTTLIGGCFQEAMSADLVAGCLENLRGFLAEPLHPHLNALIDEIRKCSRVLRQIVEETRTHHSRTPVLLDYLDMLLPCFRRSLADIKGYYENKSMTKELRWRTMYHKMTEEASGLHLPQRFALYHQFLVLLEQMLTRSPNFDMNALEVLQKRILQLREKRGIAPPSQPGALVTQTMIMTAADRDRNIHWAEDIFSRPLPSRTPLKNLKLSKSFGPWGDVLFPPDARIFYRRWFDQDRLSVIVFMNPRNNAPYMVIRSLEMGSNNPLYSIRGIHELCISRDDSCLVLKRWSHTERCSKLWAVLYFLTWEEMVLFHCAFVALKYEDELTYLVHPKELRLSREKRLFQARIIDDDFKHSLIVYKDVDSQKYRLHAAVWEGEMRQCPVWTAFITNQPRSPNWLIRKDKLRVWLTDVQLYVFCNDYRQEHMRQNKMGAFELDFLTEEAAQRFTEVFETPPPTPSVSSNPPTDSSLTSSRASESTDLSNPDEKTPPLLDN</sequence>
<dbReference type="Proteomes" id="UP000076874">
    <property type="component" value="Unassembled WGS sequence"/>
</dbReference>
<evidence type="ECO:0000259" key="3">
    <source>
        <dbReference type="Pfam" id="PF23076"/>
    </source>
</evidence>
<evidence type="ECO:0000259" key="2">
    <source>
        <dbReference type="Pfam" id="PF23074"/>
    </source>
</evidence>
<keyword evidence="5" id="KW-1185">Reference proteome</keyword>
<reference evidence="4 5" key="1">
    <citation type="journal article" date="2016" name="Genome Biol. Evol.">
        <title>Divergent and convergent evolution of fungal pathogenicity.</title>
        <authorList>
            <person name="Shang Y."/>
            <person name="Xiao G."/>
            <person name="Zheng P."/>
            <person name="Cen K."/>
            <person name="Zhan S."/>
            <person name="Wang C."/>
        </authorList>
    </citation>
    <scope>NUCLEOTIDE SEQUENCE [LARGE SCALE GENOMIC DNA]</scope>
    <source>
        <strain evidence="4 5">RCEF 264</strain>
    </source>
</reference>
<feature type="compositionally biased region" description="Low complexity" evidence="1">
    <location>
        <begin position="476"/>
        <end position="496"/>
    </location>
</feature>
<dbReference type="OrthoDB" id="5345571at2759"/>
<evidence type="ECO:0000313" key="4">
    <source>
        <dbReference type="EMBL" id="OAA53790.1"/>
    </source>
</evidence>
<gene>
    <name evidence="4" type="ORF">SPI_09235</name>
</gene>
<comment type="caution">
    <text evidence="4">The sequence shown here is derived from an EMBL/GenBank/DDBJ whole genome shotgun (WGS) entry which is preliminary data.</text>
</comment>
<evidence type="ECO:0000256" key="1">
    <source>
        <dbReference type="SAM" id="MobiDB-lite"/>
    </source>
</evidence>
<evidence type="ECO:0000313" key="5">
    <source>
        <dbReference type="Proteomes" id="UP000076874"/>
    </source>
</evidence>
<feature type="region of interest" description="Disordered" evidence="1">
    <location>
        <begin position="467"/>
        <end position="511"/>
    </location>
</feature>
<dbReference type="InterPro" id="IPR057081">
    <property type="entry name" value="PH_N"/>
</dbReference>
<dbReference type="EMBL" id="AZHD01000027">
    <property type="protein sequence ID" value="OAA53790.1"/>
    <property type="molecule type" value="Genomic_DNA"/>
</dbReference>